<gene>
    <name evidence="1" type="ORF">FPE_LOCUS132</name>
</gene>
<protein>
    <submittedName>
        <fullName evidence="1">Uncharacterized protein</fullName>
    </submittedName>
</protein>
<dbReference type="Gene3D" id="3.40.50.720">
    <property type="entry name" value="NAD(P)-binding Rossmann-like Domain"/>
    <property type="match status" value="1"/>
</dbReference>
<sequence>MKGGEHNSDSREKRRYRLCGSFTQRPHRSPFIAEALLAVRRSSLISDRRFRIAITAWGFVCAAASSLSALKQPTIRVVAIMVEGVPETHTKQLIGYVNANTKVMPKSDTSDGGCCRVWRMKMNLGQLMR</sequence>
<proteinExistence type="predicted"/>
<dbReference type="AlphaFoldDB" id="A0AAD1YJT5"/>
<keyword evidence="2" id="KW-1185">Reference proteome</keyword>
<dbReference type="EMBL" id="OU503036">
    <property type="protein sequence ID" value="CAI9752701.1"/>
    <property type="molecule type" value="Genomic_DNA"/>
</dbReference>
<organism evidence="1 2">
    <name type="scientific">Fraxinus pennsylvanica</name>
    <dbReference type="NCBI Taxonomy" id="56036"/>
    <lineage>
        <taxon>Eukaryota</taxon>
        <taxon>Viridiplantae</taxon>
        <taxon>Streptophyta</taxon>
        <taxon>Embryophyta</taxon>
        <taxon>Tracheophyta</taxon>
        <taxon>Spermatophyta</taxon>
        <taxon>Magnoliopsida</taxon>
        <taxon>eudicotyledons</taxon>
        <taxon>Gunneridae</taxon>
        <taxon>Pentapetalae</taxon>
        <taxon>asterids</taxon>
        <taxon>lamiids</taxon>
        <taxon>Lamiales</taxon>
        <taxon>Oleaceae</taxon>
        <taxon>Oleeae</taxon>
        <taxon>Fraxinus</taxon>
    </lineage>
</organism>
<accession>A0AAD1YJT5</accession>
<name>A0AAD1YJT5_9LAMI</name>
<evidence type="ECO:0000313" key="2">
    <source>
        <dbReference type="Proteomes" id="UP000834106"/>
    </source>
</evidence>
<dbReference type="Proteomes" id="UP000834106">
    <property type="component" value="Chromosome 1"/>
</dbReference>
<evidence type="ECO:0000313" key="1">
    <source>
        <dbReference type="EMBL" id="CAI9752701.1"/>
    </source>
</evidence>
<reference evidence="1" key="1">
    <citation type="submission" date="2023-05" db="EMBL/GenBank/DDBJ databases">
        <authorList>
            <person name="Huff M."/>
        </authorList>
    </citation>
    <scope>NUCLEOTIDE SEQUENCE</scope>
</reference>